<dbReference type="STRING" id="357809.Cphy_0630"/>
<comment type="function">
    <text evidence="8">Catalyzes the stereoinversion of LL-2,6-diaminopimelate (L,L-DAP) to meso-diaminopimelate (meso-DAP), a precursor of L-lysine and an essential component of the bacterial peptidoglycan.</text>
</comment>
<comment type="pathway">
    <text evidence="1 8">Amino-acid biosynthesis; L-lysine biosynthesis via DAP pathway; DL-2,6-diaminopimelate from LL-2,6-diaminopimelate: step 1/1.</text>
</comment>
<dbReference type="eggNOG" id="COG0253">
    <property type="taxonomic scope" value="Bacteria"/>
</dbReference>
<comment type="catalytic activity">
    <reaction evidence="7 8">
        <text>(2S,6S)-2,6-diaminopimelate = meso-2,6-diaminopimelate</text>
        <dbReference type="Rhea" id="RHEA:15393"/>
        <dbReference type="ChEBI" id="CHEBI:57609"/>
        <dbReference type="ChEBI" id="CHEBI:57791"/>
        <dbReference type="EC" id="5.1.1.7"/>
    </reaction>
</comment>
<name>A9KJ18_LACP7</name>
<dbReference type="EC" id="5.1.1.7" evidence="3 8"/>
<dbReference type="GO" id="GO:0005829">
    <property type="term" value="C:cytosol"/>
    <property type="evidence" value="ECO:0007669"/>
    <property type="project" value="TreeGrafter"/>
</dbReference>
<dbReference type="EMBL" id="CP000885">
    <property type="protein sequence ID" value="ABX41017.1"/>
    <property type="molecule type" value="Genomic_DNA"/>
</dbReference>
<dbReference type="PROSITE" id="PS01326">
    <property type="entry name" value="DAP_EPIMERASE"/>
    <property type="match status" value="1"/>
</dbReference>
<comment type="subunit">
    <text evidence="8">Homodimer.</text>
</comment>
<keyword evidence="4 8" id="KW-0028">Amino-acid biosynthesis</keyword>
<dbReference type="GO" id="GO:0008837">
    <property type="term" value="F:diaminopimelate epimerase activity"/>
    <property type="evidence" value="ECO:0007669"/>
    <property type="project" value="UniProtKB-UniRule"/>
</dbReference>
<comment type="caution">
    <text evidence="8">Lacks conserved residue(s) required for the propagation of feature annotation.</text>
</comment>
<organism evidence="10 11">
    <name type="scientific">Lachnoclostridium phytofermentans (strain ATCC 700394 / DSM 18823 / ISDg)</name>
    <name type="common">Clostridium phytofermentans</name>
    <dbReference type="NCBI Taxonomy" id="357809"/>
    <lineage>
        <taxon>Bacteria</taxon>
        <taxon>Bacillati</taxon>
        <taxon>Bacillota</taxon>
        <taxon>Clostridia</taxon>
        <taxon>Lachnospirales</taxon>
        <taxon>Lachnospiraceae</taxon>
    </lineage>
</organism>
<evidence type="ECO:0000256" key="7">
    <source>
        <dbReference type="ARBA" id="ARBA00051712"/>
    </source>
</evidence>
<feature type="active site" evidence="9">
    <location>
        <position position="98"/>
    </location>
</feature>
<evidence type="ECO:0000256" key="4">
    <source>
        <dbReference type="ARBA" id="ARBA00022605"/>
    </source>
</evidence>
<evidence type="ECO:0000256" key="9">
    <source>
        <dbReference type="PROSITE-ProRule" id="PRU10125"/>
    </source>
</evidence>
<evidence type="ECO:0000256" key="6">
    <source>
        <dbReference type="ARBA" id="ARBA00023235"/>
    </source>
</evidence>
<evidence type="ECO:0000256" key="1">
    <source>
        <dbReference type="ARBA" id="ARBA00005196"/>
    </source>
</evidence>
<reference evidence="11" key="1">
    <citation type="submission" date="2007-11" db="EMBL/GenBank/DDBJ databases">
        <title>Complete genome sequence of Clostridium phytofermentans ISDg.</title>
        <authorList>
            <person name="Leschine S.B."/>
            <person name="Warnick T.A."/>
            <person name="Blanchard J.L."/>
            <person name="Schnell D.J."/>
            <person name="Petit E.L."/>
            <person name="LaTouf W.G."/>
            <person name="Copeland A."/>
            <person name="Lucas S."/>
            <person name="Lapidus A."/>
            <person name="Barry K."/>
            <person name="Glavina del Rio T."/>
            <person name="Dalin E."/>
            <person name="Tice H."/>
            <person name="Pitluck S."/>
            <person name="Kiss H."/>
            <person name="Brettin T."/>
            <person name="Bruce D."/>
            <person name="Detter J.C."/>
            <person name="Han C."/>
            <person name="Kuske C."/>
            <person name="Schmutz J."/>
            <person name="Larimer F."/>
            <person name="Land M."/>
            <person name="Hauser L."/>
            <person name="Kyrpides N."/>
            <person name="Kim E.A."/>
            <person name="Richardson P."/>
        </authorList>
    </citation>
    <scope>NUCLEOTIDE SEQUENCE [LARGE SCALE GENOMIC DNA]</scope>
    <source>
        <strain evidence="11">ATCC 700394 / DSM 18823 / ISDg</strain>
    </source>
</reference>
<evidence type="ECO:0000313" key="10">
    <source>
        <dbReference type="EMBL" id="ABX41017.1"/>
    </source>
</evidence>
<feature type="active site" description="Proton acceptor" evidence="8">
    <location>
        <position position="247"/>
    </location>
</feature>
<dbReference type="PANTHER" id="PTHR31689:SF0">
    <property type="entry name" value="DIAMINOPIMELATE EPIMERASE"/>
    <property type="match status" value="1"/>
</dbReference>
<feature type="site" description="Could be important to modulate the pK values of the two catalytic cysteine residues" evidence="8">
    <location>
        <position position="189"/>
    </location>
</feature>
<dbReference type="HAMAP" id="MF_00197">
    <property type="entry name" value="DAP_epimerase"/>
    <property type="match status" value="1"/>
</dbReference>
<dbReference type="Pfam" id="PF01678">
    <property type="entry name" value="DAP_epimerase"/>
    <property type="match status" value="2"/>
</dbReference>
<dbReference type="UniPathway" id="UPA00034">
    <property type="reaction ID" value="UER00025"/>
</dbReference>
<dbReference type="PANTHER" id="PTHR31689">
    <property type="entry name" value="DIAMINOPIMELATE EPIMERASE, CHLOROPLASTIC"/>
    <property type="match status" value="1"/>
</dbReference>
<protein>
    <recommendedName>
        <fullName evidence="3 8">Diaminopimelate epimerase</fullName>
        <shortName evidence="8">DAP epimerase</shortName>
        <ecNumber evidence="3 8">5.1.1.7</ecNumber>
    </recommendedName>
    <alternativeName>
        <fullName evidence="8">PLP-independent amino acid racemase</fullName>
    </alternativeName>
</protein>
<dbReference type="KEGG" id="cpy:Cphy_0630"/>
<keyword evidence="6 8" id="KW-0413">Isomerase</keyword>
<keyword evidence="11" id="KW-1185">Reference proteome</keyword>
<evidence type="ECO:0000256" key="8">
    <source>
        <dbReference type="HAMAP-Rule" id="MF_00197"/>
    </source>
</evidence>
<keyword evidence="8" id="KW-0963">Cytoplasm</keyword>
<feature type="binding site" evidence="8">
    <location>
        <position position="220"/>
    </location>
    <ligand>
        <name>substrate</name>
    </ligand>
</feature>
<dbReference type="HOGENOM" id="CLU_053306_3_0_9"/>
<feature type="binding site" evidence="8">
    <location>
        <position position="89"/>
    </location>
    <ligand>
        <name>substrate</name>
    </ligand>
</feature>
<comment type="similarity">
    <text evidence="2 8">Belongs to the diaminopimelate epimerase family.</text>
</comment>
<feature type="binding site" evidence="8">
    <location>
        <position position="187"/>
    </location>
    <ligand>
        <name>substrate</name>
    </ligand>
</feature>
<feature type="active site" description="Proton donor" evidence="8">
    <location>
        <position position="98"/>
    </location>
</feature>
<dbReference type="Gene3D" id="3.10.310.10">
    <property type="entry name" value="Diaminopimelate Epimerase, Chain A, domain 1"/>
    <property type="match status" value="2"/>
</dbReference>
<feature type="binding site" evidence="8">
    <location>
        <begin position="99"/>
        <end position="100"/>
    </location>
    <ligand>
        <name>substrate</name>
    </ligand>
</feature>
<feature type="site" description="Could be important to modulate the pK values of the two catalytic cysteine residues" evidence="8">
    <location>
        <position position="238"/>
    </location>
</feature>
<sequence length="304" mass="33564">MIIRVKKVFTNKIVLVAQSLQKGMVANMKFTKMQGCGNDYVYVNCFEETINDPNGVAKKVSDRRFGIGSDGLILIKPSEIADFTMHMYNADGSQGKMCGNGIRCVGKYVYDHGMTQKTSLAIETLGGVKYLALIVDGGKVTEVTVDMGEPELDPKLIPIAVEEEQVVNMPITIADREFYITGVSVGNPHAVTFIEDTNSFPIENYGPLFEEHPLFPEKINTEFVQILDRKTVNMRVWERGSAETHACGTGATCSVYAAILNGLTEDEVTVHMLGGDVVIRYDREKNRLFMTGPAVTVFDGEIEL</sequence>
<dbReference type="Proteomes" id="UP000000370">
    <property type="component" value="Chromosome"/>
</dbReference>
<dbReference type="InterPro" id="IPR018510">
    <property type="entry name" value="DAP_epimerase_AS"/>
</dbReference>
<dbReference type="AlphaFoldDB" id="A9KJ18"/>
<feature type="binding site" evidence="8">
    <location>
        <begin position="238"/>
        <end position="239"/>
    </location>
    <ligand>
        <name>substrate</name>
    </ligand>
</feature>
<dbReference type="NCBIfam" id="TIGR00652">
    <property type="entry name" value="DapF"/>
    <property type="match status" value="1"/>
</dbReference>
<evidence type="ECO:0000256" key="3">
    <source>
        <dbReference type="ARBA" id="ARBA00013080"/>
    </source>
</evidence>
<accession>A9KJ18</accession>
<feature type="binding site" evidence="8">
    <location>
        <begin position="248"/>
        <end position="249"/>
    </location>
    <ligand>
        <name>substrate</name>
    </ligand>
</feature>
<dbReference type="GO" id="GO:0009089">
    <property type="term" value="P:lysine biosynthetic process via diaminopimelate"/>
    <property type="evidence" value="ECO:0007669"/>
    <property type="project" value="UniProtKB-UniRule"/>
</dbReference>
<keyword evidence="5 8" id="KW-0457">Lysine biosynthesis</keyword>
<evidence type="ECO:0000256" key="2">
    <source>
        <dbReference type="ARBA" id="ARBA00010219"/>
    </source>
</evidence>
<evidence type="ECO:0000313" key="11">
    <source>
        <dbReference type="Proteomes" id="UP000000370"/>
    </source>
</evidence>
<evidence type="ECO:0000256" key="5">
    <source>
        <dbReference type="ARBA" id="ARBA00023154"/>
    </source>
</evidence>
<feature type="binding site" evidence="8">
    <location>
        <position position="38"/>
    </location>
    <ligand>
        <name>substrate</name>
    </ligand>
</feature>
<dbReference type="InterPro" id="IPR001653">
    <property type="entry name" value="DAP_epimerase_DapF"/>
</dbReference>
<proteinExistence type="inferred from homology"/>
<gene>
    <name evidence="8" type="primary">dapF</name>
    <name evidence="10" type="ordered locus">Cphy_0630</name>
</gene>
<dbReference type="SUPFAM" id="SSF54506">
    <property type="entry name" value="Diaminopimelate epimerase-like"/>
    <property type="match status" value="2"/>
</dbReference>
<comment type="subcellular location">
    <subcellularLocation>
        <location evidence="8">Cytoplasm</location>
    </subcellularLocation>
</comment>